<proteinExistence type="predicted"/>
<evidence type="ECO:0000256" key="2">
    <source>
        <dbReference type="SAM" id="SignalP"/>
    </source>
</evidence>
<comment type="caution">
    <text evidence="3">The sequence shown here is derived from an EMBL/GenBank/DDBJ whole genome shotgun (WGS) entry which is preliminary data.</text>
</comment>
<gene>
    <name evidence="3" type="ORF">Agub_g9628</name>
</gene>
<accession>A0AAD3DU22</accession>
<feature type="compositionally biased region" description="Pro residues" evidence="1">
    <location>
        <begin position="811"/>
        <end position="823"/>
    </location>
</feature>
<keyword evidence="2" id="KW-0732">Signal</keyword>
<feature type="compositionally biased region" description="Pro residues" evidence="1">
    <location>
        <begin position="477"/>
        <end position="525"/>
    </location>
</feature>
<evidence type="ECO:0008006" key="5">
    <source>
        <dbReference type="Google" id="ProtNLM"/>
    </source>
</evidence>
<evidence type="ECO:0000313" key="3">
    <source>
        <dbReference type="EMBL" id="GFR47848.1"/>
    </source>
</evidence>
<feature type="compositionally biased region" description="Pro residues" evidence="1">
    <location>
        <begin position="830"/>
        <end position="916"/>
    </location>
</feature>
<name>A0AAD3DU22_9CHLO</name>
<evidence type="ECO:0000313" key="4">
    <source>
        <dbReference type="Proteomes" id="UP001054857"/>
    </source>
</evidence>
<dbReference type="Proteomes" id="UP001054857">
    <property type="component" value="Unassembled WGS sequence"/>
</dbReference>
<feature type="chain" id="PRO_5042145423" description="Pherophorin domain-containing protein" evidence="2">
    <location>
        <begin position="46"/>
        <end position="1290"/>
    </location>
</feature>
<feature type="region of interest" description="Disordered" evidence="1">
    <location>
        <begin position="654"/>
        <end position="922"/>
    </location>
</feature>
<keyword evidence="4" id="KW-1185">Reference proteome</keyword>
<evidence type="ECO:0000256" key="1">
    <source>
        <dbReference type="SAM" id="MobiDB-lite"/>
    </source>
</evidence>
<feature type="region of interest" description="Disordered" evidence="1">
    <location>
        <begin position="300"/>
        <end position="344"/>
    </location>
</feature>
<feature type="signal peptide" evidence="2">
    <location>
        <begin position="1"/>
        <end position="45"/>
    </location>
</feature>
<organism evidence="3 4">
    <name type="scientific">Astrephomene gubernaculifera</name>
    <dbReference type="NCBI Taxonomy" id="47775"/>
    <lineage>
        <taxon>Eukaryota</taxon>
        <taxon>Viridiplantae</taxon>
        <taxon>Chlorophyta</taxon>
        <taxon>core chlorophytes</taxon>
        <taxon>Chlorophyceae</taxon>
        <taxon>CS clade</taxon>
        <taxon>Chlamydomonadales</taxon>
        <taxon>Astrephomenaceae</taxon>
        <taxon>Astrephomene</taxon>
    </lineage>
</organism>
<protein>
    <recommendedName>
        <fullName evidence="5">Pherophorin domain-containing protein</fullName>
    </recommendedName>
</protein>
<feature type="compositionally biased region" description="Pro residues" evidence="1">
    <location>
        <begin position="656"/>
        <end position="698"/>
    </location>
</feature>
<sequence length="1290" mass="132921">MAGSYHSSLVRQPWRRRGELCHISMRCQPTLVALLLSLFASLAASMPPSYYCNTYKPGGVCPICATGAACSAVTTADNYYRNAAICSLPDIAAFRNVTGATLFPVTGICSGNGGVASYDIRGQAGSAATNTSAGTAYMFVSYSGRLYITLVFNCNYMFTTSPDQPRVVSVALFNSANSLSSPQYVDVLYSTGFYSCYTLSVDLRNVCDPREGATFNPSPNAGSSCLCSSGTAQPGCTGNPVNLFTPGMPLYVDVKVRLGDYVTTYDDTCVANAAYNYTLGTTSSPGPSLSPIFVPNCIAPPSPPPSPPSPPPPSPPLPPRPPPLPPSPPRPPPPSPPSPPQPPRPPAVGVYVVIVTPKSLDPTTTCTNIMQTLYGWMFVIPGPYSYPDCAVGTSNGGSTIFITYSLQPSPAVTFINAIFPQMPTSPSVQLKYLIDGLLQLPCNSTVTVQGNGIKRQVPDTSAAPNQDPGWPELYCAPQPPPPPTPPSPPNPRPPPSPPPRPPPPPPPSPAPPSPPPPPPPSPPPPPPVPPPPPGVYFRWQLFYPAAIGRTSDCSAVNFIIRFSYKIAGLVPALSEPNCTLSSSTKLEAALMFYSQDRGAKSLVGVFNEAGVGEFVTQYSIPCNSVIWLSYDDGTGGTAGFKTFTYGNVPQLVCRSPPMPPTPPSPPPAPSPPPPLRPPTPPSPPAPPSPRTPFPPDGPNLPYYPDAPVVKRPPPAPPTPTPPPTPPPPVFSPPPMTPSPPPPSPSPSTQSPPPPLEANKQPPPSPASGTLPLPPSPSPVRRPPSPLPPAVPVAAPPNEVPDAPPPKKKKPPPPPVPLPPSPRPPPRKKSPPPPPIASPPPPSLSPPPPSPRSPPPPPPSPRPPPPRPPPPPSPPPAPPPPRPRPPPPSPPPSPPPPKSQPPPPPAPSTPLPPPPPSNSTVNNRTVAMSVDSLLTKALTNAHCTALTVITSQSVPPGVTITSGPTCQLNDPATTGAKVVIVLETSAQALTFYNAYATSTRADTIVRVLNLPCNRSSVIFAAPGLSEARVFDQRNVPALVCASTASPPPVARRSLTVGSAGPASLGIANAAAEDAVALVPIDSSSSTGGNAGSSGSADGDGTLQVATTGQRLLVMNVDSEFAKPLTSRHCEKLEALAVQSLPAGVTPAFGPNCQLNDPPTTGAKVVVVLSESAPVATLYDSYATAVHATTIARALSLPCGRSSIIFSSPGVSEPSQFSHRNVAAMSCKKRGCMRGVAAAESTAVVVAGSGMGEAGVEDGDEAVAVASGGLPLLLMPIVAPAGGEGERGRGAA</sequence>
<reference evidence="3 4" key="1">
    <citation type="journal article" date="2021" name="Sci. Rep.">
        <title>Genome sequencing of the multicellular alga Astrephomene provides insights into convergent evolution of germ-soma differentiation.</title>
        <authorList>
            <person name="Yamashita S."/>
            <person name="Yamamoto K."/>
            <person name="Matsuzaki R."/>
            <person name="Suzuki S."/>
            <person name="Yamaguchi H."/>
            <person name="Hirooka S."/>
            <person name="Minakuchi Y."/>
            <person name="Miyagishima S."/>
            <person name="Kawachi M."/>
            <person name="Toyoda A."/>
            <person name="Nozaki H."/>
        </authorList>
    </citation>
    <scope>NUCLEOTIDE SEQUENCE [LARGE SCALE GENOMIC DNA]</scope>
    <source>
        <strain evidence="3 4">NIES-4017</strain>
    </source>
</reference>
<dbReference type="EMBL" id="BMAR01000020">
    <property type="protein sequence ID" value="GFR47848.1"/>
    <property type="molecule type" value="Genomic_DNA"/>
</dbReference>
<feature type="region of interest" description="Disordered" evidence="1">
    <location>
        <begin position="455"/>
        <end position="525"/>
    </location>
</feature>
<feature type="compositionally biased region" description="Pro residues" evidence="1">
    <location>
        <begin position="710"/>
        <end position="803"/>
    </location>
</feature>